<evidence type="ECO:0000313" key="2">
    <source>
        <dbReference type="EMBL" id="GGM16136.1"/>
    </source>
</evidence>
<keyword evidence="1" id="KW-0472">Membrane</keyword>
<dbReference type="EMBL" id="BMNA01000015">
    <property type="protein sequence ID" value="GGM16136.1"/>
    <property type="molecule type" value="Genomic_DNA"/>
</dbReference>
<accession>A0A917TA76</accession>
<feature type="transmembrane region" description="Helical" evidence="1">
    <location>
        <begin position="24"/>
        <end position="46"/>
    </location>
</feature>
<feature type="transmembrane region" description="Helical" evidence="1">
    <location>
        <begin position="67"/>
        <end position="84"/>
    </location>
</feature>
<keyword evidence="1" id="KW-1133">Transmembrane helix</keyword>
<evidence type="ECO:0000256" key="1">
    <source>
        <dbReference type="SAM" id="Phobius"/>
    </source>
</evidence>
<organism evidence="2 3">
    <name type="scientific">Nakamurella endophytica</name>
    <dbReference type="NCBI Taxonomy" id="1748367"/>
    <lineage>
        <taxon>Bacteria</taxon>
        <taxon>Bacillati</taxon>
        <taxon>Actinomycetota</taxon>
        <taxon>Actinomycetes</taxon>
        <taxon>Nakamurellales</taxon>
        <taxon>Nakamurellaceae</taxon>
        <taxon>Nakamurella</taxon>
    </lineage>
</organism>
<gene>
    <name evidence="2" type="ORF">GCM10011594_40190</name>
</gene>
<dbReference type="AlphaFoldDB" id="A0A917TA76"/>
<name>A0A917TA76_9ACTN</name>
<reference evidence="2" key="2">
    <citation type="submission" date="2020-09" db="EMBL/GenBank/DDBJ databases">
        <authorList>
            <person name="Sun Q."/>
            <person name="Zhou Y."/>
        </authorList>
    </citation>
    <scope>NUCLEOTIDE SEQUENCE</scope>
    <source>
        <strain evidence="2">CGMCC 4.7308</strain>
    </source>
</reference>
<sequence>MLLVPLGLCTVFHSSDMAILPIPLLAVLILLIPLATIPAVASIIALNLDIGRRWRMELPRRRVMNSLVGLGILLWILVLVAAWFARQPPLSFVVSVLPIWTVQLLERRLVPPQSVRLNTG</sequence>
<comment type="caution">
    <text evidence="2">The sequence shown here is derived from an EMBL/GenBank/DDBJ whole genome shotgun (WGS) entry which is preliminary data.</text>
</comment>
<proteinExistence type="predicted"/>
<protein>
    <submittedName>
        <fullName evidence="2">Uncharacterized protein</fullName>
    </submittedName>
</protein>
<evidence type="ECO:0000313" key="3">
    <source>
        <dbReference type="Proteomes" id="UP000655208"/>
    </source>
</evidence>
<dbReference type="Proteomes" id="UP000655208">
    <property type="component" value="Unassembled WGS sequence"/>
</dbReference>
<reference evidence="2" key="1">
    <citation type="journal article" date="2014" name="Int. J. Syst. Evol. Microbiol.">
        <title>Complete genome sequence of Corynebacterium casei LMG S-19264T (=DSM 44701T), isolated from a smear-ripened cheese.</title>
        <authorList>
            <consortium name="US DOE Joint Genome Institute (JGI-PGF)"/>
            <person name="Walter F."/>
            <person name="Albersmeier A."/>
            <person name="Kalinowski J."/>
            <person name="Ruckert C."/>
        </authorList>
    </citation>
    <scope>NUCLEOTIDE SEQUENCE</scope>
    <source>
        <strain evidence="2">CGMCC 4.7308</strain>
    </source>
</reference>
<keyword evidence="1" id="KW-0812">Transmembrane</keyword>
<keyword evidence="3" id="KW-1185">Reference proteome</keyword>